<keyword evidence="7" id="KW-1185">Reference proteome</keyword>
<dbReference type="Pfam" id="PF00067">
    <property type="entry name" value="p450"/>
    <property type="match status" value="1"/>
</dbReference>
<evidence type="ECO:0000256" key="2">
    <source>
        <dbReference type="ARBA" id="ARBA00023002"/>
    </source>
</evidence>
<comment type="caution">
    <text evidence="6">The sequence shown here is derived from an EMBL/GenBank/DDBJ whole genome shotgun (WGS) entry which is preliminary data.</text>
</comment>
<dbReference type="PANTHER" id="PTHR46300">
    <property type="entry name" value="P450, PUTATIVE (EUROFUNG)-RELATED-RELATED"/>
    <property type="match status" value="1"/>
</dbReference>
<accession>A0A8H7RZ02</accession>
<feature type="binding site" description="axial binding residue" evidence="4">
    <location>
        <position position="296"/>
    </location>
    <ligand>
        <name>heme</name>
        <dbReference type="ChEBI" id="CHEBI:30413"/>
    </ligand>
    <ligandPart>
        <name>Fe</name>
        <dbReference type="ChEBI" id="CHEBI:18248"/>
    </ligandPart>
</feature>
<keyword evidence="5" id="KW-0503">Monooxygenase</keyword>
<evidence type="ECO:0000256" key="3">
    <source>
        <dbReference type="ARBA" id="ARBA00023004"/>
    </source>
</evidence>
<dbReference type="PRINTS" id="PR00385">
    <property type="entry name" value="P450"/>
</dbReference>
<gene>
    <name evidence="6" type="ORF">INT45_009848</name>
</gene>
<sequence>SLLINTLIEACLPSLENEERSVETKDVDPFDSLLFYSVNNILQICFGTRAKSPHDPLYRGIMTLIEGSAKYIAVGYGPIGFLPILSFRQELKDCELFFRELRNGLFPALIDRISRSTQDSMFQRLCQQREEFQLEDEDLYQASADTLVAGTETTVATISWIIAILLHYPDVCKRLGEEVDMFIKTHERLPKFSERDQFPYMISVQKECMRYRPVLHLSLPHSLDRNVQCQGYAFPKNTPLFSFIYGHSRDSKRYYKPDEFIPDRFIHDTHKTMSSAAAGKIEDRDHFTFGWGRRVCPGSLLSESTMFNVMTSIFAYCTLEPPLNGSLPDLNDYHDQGISVKPPPFKVRFIRRTDCLLS</sequence>
<reference evidence="6 7" key="1">
    <citation type="submission" date="2020-12" db="EMBL/GenBank/DDBJ databases">
        <title>Metabolic potential, ecology and presence of endohyphal bacteria is reflected in genomic diversity of Mucoromycotina.</title>
        <authorList>
            <person name="Muszewska A."/>
            <person name="Okrasinska A."/>
            <person name="Steczkiewicz K."/>
            <person name="Drgas O."/>
            <person name="Orlowska M."/>
            <person name="Perlinska-Lenart U."/>
            <person name="Aleksandrzak-Piekarczyk T."/>
            <person name="Szatraj K."/>
            <person name="Zielenkiewicz U."/>
            <person name="Pilsyk S."/>
            <person name="Malc E."/>
            <person name="Mieczkowski P."/>
            <person name="Kruszewska J.S."/>
            <person name="Biernat P."/>
            <person name="Pawlowska J."/>
        </authorList>
    </citation>
    <scope>NUCLEOTIDE SEQUENCE [LARGE SCALE GENOMIC DNA]</scope>
    <source>
        <strain evidence="6 7">CBS 142.35</strain>
    </source>
</reference>
<evidence type="ECO:0008006" key="8">
    <source>
        <dbReference type="Google" id="ProtNLM"/>
    </source>
</evidence>
<evidence type="ECO:0000313" key="6">
    <source>
        <dbReference type="EMBL" id="KAG2219240.1"/>
    </source>
</evidence>
<feature type="non-terminal residue" evidence="6">
    <location>
        <position position="1"/>
    </location>
</feature>
<dbReference type="GO" id="GO:0020037">
    <property type="term" value="F:heme binding"/>
    <property type="evidence" value="ECO:0007669"/>
    <property type="project" value="InterPro"/>
</dbReference>
<dbReference type="InterPro" id="IPR002401">
    <property type="entry name" value="Cyt_P450_E_grp-I"/>
</dbReference>
<comment type="cofactor">
    <cofactor evidence="4">
        <name>heme</name>
        <dbReference type="ChEBI" id="CHEBI:30413"/>
    </cofactor>
</comment>
<proteinExistence type="inferred from homology"/>
<evidence type="ECO:0000256" key="4">
    <source>
        <dbReference type="PIRSR" id="PIRSR602401-1"/>
    </source>
</evidence>
<dbReference type="InterPro" id="IPR017972">
    <property type="entry name" value="Cyt_P450_CS"/>
</dbReference>
<dbReference type="InterPro" id="IPR050364">
    <property type="entry name" value="Cytochrome_P450_fung"/>
</dbReference>
<dbReference type="OrthoDB" id="3934656at2759"/>
<protein>
    <recommendedName>
        <fullName evidence="8">Cytochrome P450</fullName>
    </recommendedName>
</protein>
<dbReference type="GO" id="GO:0004497">
    <property type="term" value="F:monooxygenase activity"/>
    <property type="evidence" value="ECO:0007669"/>
    <property type="project" value="UniProtKB-KW"/>
</dbReference>
<dbReference type="PROSITE" id="PS00086">
    <property type="entry name" value="CYTOCHROME_P450"/>
    <property type="match status" value="1"/>
</dbReference>
<dbReference type="GO" id="GO:0005506">
    <property type="term" value="F:iron ion binding"/>
    <property type="evidence" value="ECO:0007669"/>
    <property type="project" value="InterPro"/>
</dbReference>
<evidence type="ECO:0000256" key="1">
    <source>
        <dbReference type="ARBA" id="ARBA00022723"/>
    </source>
</evidence>
<dbReference type="PANTHER" id="PTHR46300:SF11">
    <property type="entry name" value="OXIDOREDUCTASE, PUTATIVE-RELATED"/>
    <property type="match status" value="1"/>
</dbReference>
<keyword evidence="2 5" id="KW-0560">Oxidoreductase</keyword>
<evidence type="ECO:0000256" key="5">
    <source>
        <dbReference type="RuleBase" id="RU000461"/>
    </source>
</evidence>
<dbReference type="Proteomes" id="UP000646827">
    <property type="component" value="Unassembled WGS sequence"/>
</dbReference>
<dbReference type="AlphaFoldDB" id="A0A8H7RZ02"/>
<dbReference type="InterPro" id="IPR001128">
    <property type="entry name" value="Cyt_P450"/>
</dbReference>
<dbReference type="PRINTS" id="PR00463">
    <property type="entry name" value="EP450I"/>
</dbReference>
<comment type="similarity">
    <text evidence="5">Belongs to the cytochrome P450 family.</text>
</comment>
<keyword evidence="1 4" id="KW-0479">Metal-binding</keyword>
<dbReference type="InterPro" id="IPR036396">
    <property type="entry name" value="Cyt_P450_sf"/>
</dbReference>
<dbReference type="EMBL" id="JAEPRB010000188">
    <property type="protein sequence ID" value="KAG2219240.1"/>
    <property type="molecule type" value="Genomic_DNA"/>
</dbReference>
<evidence type="ECO:0000313" key="7">
    <source>
        <dbReference type="Proteomes" id="UP000646827"/>
    </source>
</evidence>
<organism evidence="6 7">
    <name type="scientific">Circinella minor</name>
    <dbReference type="NCBI Taxonomy" id="1195481"/>
    <lineage>
        <taxon>Eukaryota</taxon>
        <taxon>Fungi</taxon>
        <taxon>Fungi incertae sedis</taxon>
        <taxon>Mucoromycota</taxon>
        <taxon>Mucoromycotina</taxon>
        <taxon>Mucoromycetes</taxon>
        <taxon>Mucorales</taxon>
        <taxon>Lichtheimiaceae</taxon>
        <taxon>Circinella</taxon>
    </lineage>
</organism>
<keyword evidence="3 4" id="KW-0408">Iron</keyword>
<dbReference type="Gene3D" id="1.10.630.10">
    <property type="entry name" value="Cytochrome P450"/>
    <property type="match status" value="1"/>
</dbReference>
<name>A0A8H7RZ02_9FUNG</name>
<keyword evidence="4 5" id="KW-0349">Heme</keyword>
<dbReference type="GO" id="GO:0016705">
    <property type="term" value="F:oxidoreductase activity, acting on paired donors, with incorporation or reduction of molecular oxygen"/>
    <property type="evidence" value="ECO:0007669"/>
    <property type="project" value="InterPro"/>
</dbReference>
<dbReference type="SUPFAM" id="SSF48264">
    <property type="entry name" value="Cytochrome P450"/>
    <property type="match status" value="1"/>
</dbReference>